<evidence type="ECO:0000259" key="4">
    <source>
        <dbReference type="Pfam" id="PF19040"/>
    </source>
</evidence>
<keyword evidence="2" id="KW-0812">Transmembrane</keyword>
<dbReference type="InterPro" id="IPR002656">
    <property type="entry name" value="Acyl_transf_3_dom"/>
</dbReference>
<feature type="transmembrane region" description="Helical" evidence="2">
    <location>
        <begin position="56"/>
        <end position="74"/>
    </location>
</feature>
<reference evidence="5 6" key="1">
    <citation type="submission" date="2024-04" db="EMBL/GenBank/DDBJ databases">
        <title>Isolation of an actinomycete strain from pig manure.</title>
        <authorList>
            <person name="Gong T."/>
            <person name="Yu Z."/>
            <person name="An M."/>
            <person name="Wei C."/>
            <person name="Yang W."/>
            <person name="Liu L."/>
        </authorList>
    </citation>
    <scope>NUCLEOTIDE SEQUENCE [LARGE SCALE GENOMIC DNA]</scope>
    <source>
        <strain evidence="5 6">ZF39</strain>
    </source>
</reference>
<evidence type="ECO:0000259" key="3">
    <source>
        <dbReference type="Pfam" id="PF01757"/>
    </source>
</evidence>
<name>A0ABZ3FJC8_9ACTN</name>
<accession>A0ABZ3FJC8</accession>
<feature type="region of interest" description="Disordered" evidence="1">
    <location>
        <begin position="412"/>
        <end position="450"/>
    </location>
</feature>
<dbReference type="EC" id="2.3.1.-" evidence="5"/>
<feature type="transmembrane region" description="Helical" evidence="2">
    <location>
        <begin position="34"/>
        <end position="50"/>
    </location>
</feature>
<feature type="transmembrane region" description="Helical" evidence="2">
    <location>
        <begin position="312"/>
        <end position="330"/>
    </location>
</feature>
<evidence type="ECO:0000256" key="1">
    <source>
        <dbReference type="SAM" id="MobiDB-lite"/>
    </source>
</evidence>
<dbReference type="Proteomes" id="UP001442841">
    <property type="component" value="Chromosome"/>
</dbReference>
<dbReference type="Pfam" id="PF01757">
    <property type="entry name" value="Acyl_transf_3"/>
    <property type="match status" value="1"/>
</dbReference>
<feature type="transmembrane region" description="Helical" evidence="2">
    <location>
        <begin position="192"/>
        <end position="212"/>
    </location>
</feature>
<feature type="transmembrane region" description="Helical" evidence="2">
    <location>
        <begin position="248"/>
        <end position="268"/>
    </location>
</feature>
<dbReference type="InterPro" id="IPR043968">
    <property type="entry name" value="SGNH"/>
</dbReference>
<feature type="transmembrane region" description="Helical" evidence="2">
    <location>
        <begin position="342"/>
        <end position="359"/>
    </location>
</feature>
<protein>
    <submittedName>
        <fullName evidence="5">Acyltransferase family protein</fullName>
        <ecNumber evidence="5">2.3.1.-</ecNumber>
    </submittedName>
</protein>
<proteinExistence type="predicted"/>
<keyword evidence="2" id="KW-1133">Transmembrane helix</keyword>
<keyword evidence="6" id="KW-1185">Reference proteome</keyword>
<dbReference type="PANTHER" id="PTHR23028:SF53">
    <property type="entry name" value="ACYL_TRANSF_3 DOMAIN-CONTAINING PROTEIN"/>
    <property type="match status" value="1"/>
</dbReference>
<feature type="domain" description="Acyltransferase 3" evidence="3">
    <location>
        <begin position="32"/>
        <end position="357"/>
    </location>
</feature>
<dbReference type="InterPro" id="IPR050879">
    <property type="entry name" value="Acyltransferase_3"/>
</dbReference>
<feature type="domain" description="SGNH" evidence="4">
    <location>
        <begin position="475"/>
        <end position="686"/>
    </location>
</feature>
<evidence type="ECO:0000256" key="2">
    <source>
        <dbReference type="SAM" id="Phobius"/>
    </source>
</evidence>
<gene>
    <name evidence="5" type="ORF">AADG42_01870</name>
</gene>
<dbReference type="Pfam" id="PF19040">
    <property type="entry name" value="SGNH"/>
    <property type="match status" value="1"/>
</dbReference>
<feature type="transmembrane region" description="Helical" evidence="2">
    <location>
        <begin position="94"/>
        <end position="113"/>
    </location>
</feature>
<evidence type="ECO:0000313" key="5">
    <source>
        <dbReference type="EMBL" id="XAN06106.1"/>
    </source>
</evidence>
<feature type="transmembrane region" description="Helical" evidence="2">
    <location>
        <begin position="274"/>
        <end position="292"/>
    </location>
</feature>
<evidence type="ECO:0000313" key="6">
    <source>
        <dbReference type="Proteomes" id="UP001442841"/>
    </source>
</evidence>
<keyword evidence="5" id="KW-0012">Acyltransferase</keyword>
<dbReference type="EMBL" id="CP154795">
    <property type="protein sequence ID" value="XAN06106.1"/>
    <property type="molecule type" value="Genomic_DNA"/>
</dbReference>
<organism evidence="5 6">
    <name type="scientific">Ammonicoccus fulvus</name>
    <dbReference type="NCBI Taxonomy" id="3138240"/>
    <lineage>
        <taxon>Bacteria</taxon>
        <taxon>Bacillati</taxon>
        <taxon>Actinomycetota</taxon>
        <taxon>Actinomycetes</taxon>
        <taxon>Propionibacteriales</taxon>
        <taxon>Propionibacteriaceae</taxon>
        <taxon>Ammonicoccus</taxon>
    </lineage>
</organism>
<feature type="transmembrane region" description="Helical" evidence="2">
    <location>
        <begin position="168"/>
        <end position="185"/>
    </location>
</feature>
<keyword evidence="2" id="KW-0472">Membrane</keyword>
<feature type="transmembrane region" description="Helical" evidence="2">
    <location>
        <begin position="380"/>
        <end position="399"/>
    </location>
</feature>
<dbReference type="RefSeq" id="WP_425307545.1">
    <property type="nucleotide sequence ID" value="NZ_CP154795.1"/>
</dbReference>
<dbReference type="GO" id="GO:0016746">
    <property type="term" value="F:acyltransferase activity"/>
    <property type="evidence" value="ECO:0007669"/>
    <property type="project" value="UniProtKB-KW"/>
</dbReference>
<keyword evidence="5" id="KW-0808">Transferase</keyword>
<sequence length="694" mass="76237">MIGKEWVLTEATTPTATTPPAAPIRKMPHREDIHGLRGLGIVLVVAYHLWTNGRVSGGVDVFLIISAYLMTASMVRKGRAFRLITFLIQRFRRLVPQAAIVIAATLAVGWFFLPPSRQPVLLQHAQSSLFYVENWALIEQTINYTAVDPGRVSPFQHFWSLSVQGQVFVIWPLVFLLGVFVAAALKARLRIVLAVLFGGVTVASFAYAQWALHVDRSAAYFDTWARFWEFSLAGLLALVPRMTMPRRVAIPLGWAGLGAVLATGFLVGRDPFPGPATLFPALGAAAVMVADLHSTDRRDAAYWLSRRPVTFIANRAYALYLWHWPVYAYWMSLTEGHSDRLSVGGSVIVIGVSLILADLSTRLVERRFHRMEVLASKRGALSAIAVFVIIVVGLVEGMTRVLDSDVARTQAGNNPGARVLTPGATPEQASATPTSPSTTPVRGVAPGDSVIGGDWPHPAARCEGLDPMPPEFPTGNCYEVRPEGEPTRTVVLVGDSHSWQWSTVLVPMAVERGWHLIMPNHPRCRVTLENPWSDATCLEYSRAVVDYIVATRPDQVVTIGSRAQAVGPELEVETYAEAIRPVSDAGITVVNIRDNPRWTFAMPECVQRWGVNSPRCTAPLADKLGDAWPPPALAEQPNVRFLDFTDQICPSGLEGNCPGVIGNVYVYMDDNHLSRTYVLSLQDVFAERWDQVVG</sequence>
<dbReference type="PANTHER" id="PTHR23028">
    <property type="entry name" value="ACETYLTRANSFERASE"/>
    <property type="match status" value="1"/>
</dbReference>
<feature type="transmembrane region" description="Helical" evidence="2">
    <location>
        <begin position="224"/>
        <end position="241"/>
    </location>
</feature>
<feature type="compositionally biased region" description="Low complexity" evidence="1">
    <location>
        <begin position="424"/>
        <end position="440"/>
    </location>
</feature>